<proteinExistence type="predicted"/>
<dbReference type="SMART" id="SM00530">
    <property type="entry name" value="HTH_XRE"/>
    <property type="match status" value="1"/>
</dbReference>
<dbReference type="InterPro" id="IPR043917">
    <property type="entry name" value="DUF5753"/>
</dbReference>
<dbReference type="InterPro" id="IPR010982">
    <property type="entry name" value="Lambda_DNA-bd_dom_sf"/>
</dbReference>
<dbReference type="EMBL" id="SMKW01000005">
    <property type="protein sequence ID" value="TDD54761.1"/>
    <property type="molecule type" value="Genomic_DNA"/>
</dbReference>
<dbReference type="Pfam" id="PF19054">
    <property type="entry name" value="DUF5753"/>
    <property type="match status" value="1"/>
</dbReference>
<dbReference type="AlphaFoldDB" id="A0A4R4Z8X7"/>
<reference evidence="2 3" key="1">
    <citation type="submission" date="2019-03" db="EMBL/GenBank/DDBJ databases">
        <title>Draft genome sequences of novel Actinobacteria.</title>
        <authorList>
            <person name="Sahin N."/>
            <person name="Ay H."/>
            <person name="Saygin H."/>
        </authorList>
    </citation>
    <scope>NUCLEOTIDE SEQUENCE [LARGE SCALE GENOMIC DNA]</scope>
    <source>
        <strain evidence="2 3">7K502</strain>
    </source>
</reference>
<evidence type="ECO:0000313" key="3">
    <source>
        <dbReference type="Proteomes" id="UP000294947"/>
    </source>
</evidence>
<dbReference type="Pfam" id="PF13560">
    <property type="entry name" value="HTH_31"/>
    <property type="match status" value="1"/>
</dbReference>
<dbReference type="Gene3D" id="1.10.260.40">
    <property type="entry name" value="lambda repressor-like DNA-binding domains"/>
    <property type="match status" value="1"/>
</dbReference>
<dbReference type="Proteomes" id="UP000294947">
    <property type="component" value="Unassembled WGS sequence"/>
</dbReference>
<protein>
    <submittedName>
        <fullName evidence="2">XRE family transcriptional regulator</fullName>
    </submittedName>
</protein>
<feature type="domain" description="HTH cro/C1-type" evidence="1">
    <location>
        <begin position="17"/>
        <end position="72"/>
    </location>
</feature>
<dbReference type="GO" id="GO:0003677">
    <property type="term" value="F:DNA binding"/>
    <property type="evidence" value="ECO:0007669"/>
    <property type="project" value="InterPro"/>
</dbReference>
<comment type="caution">
    <text evidence="2">The sequence shown here is derived from an EMBL/GenBank/DDBJ whole genome shotgun (WGS) entry which is preliminary data.</text>
</comment>
<dbReference type="OrthoDB" id="4285266at2"/>
<dbReference type="SUPFAM" id="SSF47413">
    <property type="entry name" value="lambda repressor-like DNA-binding domains"/>
    <property type="match status" value="1"/>
</dbReference>
<sequence length="276" mass="30715">MARTSPTFRRRRLARRIRQLREDAGMTQEKAAAGLDMSTSALSRKETGEVATSVHEVRSMMDLYDRYDPDLLDLARAARETPWWHAYGIKDRGYPDLETEACRVREFTLAYIPGLFQTEDYMRTLFEVGNPGCSESFIGNAVALRSARRELISGQDPLDYSVVVDEMALRRPVGGAGTMRKQLLELGKYADLPNVSIRVLPISAGAHGGMESAFCLLSYADPDEPDVVYVEHVAGSIFSGKTHDVQRASVVFAEVRDAALDSGPSIDFIEQIAREF</sequence>
<dbReference type="RefSeq" id="WP_132481959.1">
    <property type="nucleotide sequence ID" value="NZ_SMKW01000005.1"/>
</dbReference>
<accession>A0A4R4Z8X7</accession>
<name>A0A4R4Z8X7_9PSEU</name>
<evidence type="ECO:0000259" key="1">
    <source>
        <dbReference type="PROSITE" id="PS50943"/>
    </source>
</evidence>
<evidence type="ECO:0000313" key="2">
    <source>
        <dbReference type="EMBL" id="TDD54761.1"/>
    </source>
</evidence>
<dbReference type="PROSITE" id="PS50943">
    <property type="entry name" value="HTH_CROC1"/>
    <property type="match status" value="1"/>
</dbReference>
<gene>
    <name evidence="2" type="ORF">E1288_05870</name>
</gene>
<dbReference type="CDD" id="cd00093">
    <property type="entry name" value="HTH_XRE"/>
    <property type="match status" value="1"/>
</dbReference>
<keyword evidence="3" id="KW-1185">Reference proteome</keyword>
<organism evidence="2 3">
    <name type="scientific">Saccharopolyspora elongata</name>
    <dbReference type="NCBI Taxonomy" id="2530387"/>
    <lineage>
        <taxon>Bacteria</taxon>
        <taxon>Bacillati</taxon>
        <taxon>Actinomycetota</taxon>
        <taxon>Actinomycetes</taxon>
        <taxon>Pseudonocardiales</taxon>
        <taxon>Pseudonocardiaceae</taxon>
        <taxon>Saccharopolyspora</taxon>
    </lineage>
</organism>
<dbReference type="InterPro" id="IPR001387">
    <property type="entry name" value="Cro/C1-type_HTH"/>
</dbReference>